<comment type="caution">
    <text evidence="1">The sequence shown here is derived from an EMBL/GenBank/DDBJ whole genome shotgun (WGS) entry which is preliminary data.</text>
</comment>
<dbReference type="EMBL" id="JARJLG010000016">
    <property type="protein sequence ID" value="KAJ7774165.1"/>
    <property type="molecule type" value="Genomic_DNA"/>
</dbReference>
<protein>
    <submittedName>
        <fullName evidence="1">Uncharacterized protein</fullName>
    </submittedName>
</protein>
<feature type="non-terminal residue" evidence="1">
    <location>
        <position position="119"/>
    </location>
</feature>
<proteinExistence type="predicted"/>
<accession>A0AAD7NTQ4</accession>
<keyword evidence="2" id="KW-1185">Reference proteome</keyword>
<name>A0AAD7NTQ4_9AGAR</name>
<dbReference type="AlphaFoldDB" id="A0AAD7NTQ4"/>
<evidence type="ECO:0000313" key="2">
    <source>
        <dbReference type="Proteomes" id="UP001215280"/>
    </source>
</evidence>
<evidence type="ECO:0000313" key="1">
    <source>
        <dbReference type="EMBL" id="KAJ7774165.1"/>
    </source>
</evidence>
<sequence>MTSNSTGVPLLPDGEKFDGTGYSGFKTKILALAKARGLGGYLDGTISCPPAPPAPIPGTTPQTAPLPPDATSIYSLTPSLEEWKHRDAIATALLVLNVKNPVGLGLKVDGSAGEAMKSL</sequence>
<gene>
    <name evidence="1" type="ORF">DFH07DRAFT_733114</name>
</gene>
<dbReference type="Proteomes" id="UP001215280">
    <property type="component" value="Unassembled WGS sequence"/>
</dbReference>
<reference evidence="1" key="1">
    <citation type="submission" date="2023-03" db="EMBL/GenBank/DDBJ databases">
        <title>Massive genome expansion in bonnet fungi (Mycena s.s.) driven by repeated elements and novel gene families across ecological guilds.</title>
        <authorList>
            <consortium name="Lawrence Berkeley National Laboratory"/>
            <person name="Harder C.B."/>
            <person name="Miyauchi S."/>
            <person name="Viragh M."/>
            <person name="Kuo A."/>
            <person name="Thoen E."/>
            <person name="Andreopoulos B."/>
            <person name="Lu D."/>
            <person name="Skrede I."/>
            <person name="Drula E."/>
            <person name="Henrissat B."/>
            <person name="Morin E."/>
            <person name="Kohler A."/>
            <person name="Barry K."/>
            <person name="LaButti K."/>
            <person name="Morin E."/>
            <person name="Salamov A."/>
            <person name="Lipzen A."/>
            <person name="Mereny Z."/>
            <person name="Hegedus B."/>
            <person name="Baldrian P."/>
            <person name="Stursova M."/>
            <person name="Weitz H."/>
            <person name="Taylor A."/>
            <person name="Grigoriev I.V."/>
            <person name="Nagy L.G."/>
            <person name="Martin F."/>
            <person name="Kauserud H."/>
        </authorList>
    </citation>
    <scope>NUCLEOTIDE SEQUENCE</scope>
    <source>
        <strain evidence="1">CBHHK188m</strain>
    </source>
</reference>
<organism evidence="1 2">
    <name type="scientific">Mycena maculata</name>
    <dbReference type="NCBI Taxonomy" id="230809"/>
    <lineage>
        <taxon>Eukaryota</taxon>
        <taxon>Fungi</taxon>
        <taxon>Dikarya</taxon>
        <taxon>Basidiomycota</taxon>
        <taxon>Agaricomycotina</taxon>
        <taxon>Agaricomycetes</taxon>
        <taxon>Agaricomycetidae</taxon>
        <taxon>Agaricales</taxon>
        <taxon>Marasmiineae</taxon>
        <taxon>Mycenaceae</taxon>
        <taxon>Mycena</taxon>
    </lineage>
</organism>